<dbReference type="EMBL" id="HG316471">
    <property type="protein sequence ID" value="CDF92020.1"/>
    <property type="molecule type" value="Genomic_DNA"/>
</dbReference>
<evidence type="ECO:0000313" key="3">
    <source>
        <dbReference type="Proteomes" id="UP000019375"/>
    </source>
</evidence>
<proteinExistence type="predicted"/>
<dbReference type="Pfam" id="PF09804">
    <property type="entry name" value="DENND11"/>
    <property type="match status" value="1"/>
</dbReference>
<dbReference type="PANTHER" id="PTHR28153">
    <property type="entry name" value="PROTEIN, PUTATIVE-RELATED"/>
    <property type="match status" value="1"/>
</dbReference>
<gene>
    <name evidence="2" type="ORF">BN860_00276g</name>
</gene>
<name>A0A8J2TAG8_ZYGB2</name>
<keyword evidence="3" id="KW-1185">Reference proteome</keyword>
<dbReference type="GO" id="GO:0005811">
    <property type="term" value="C:lipid droplet"/>
    <property type="evidence" value="ECO:0007669"/>
    <property type="project" value="TreeGrafter"/>
</dbReference>
<feature type="domain" description="DUF4484" evidence="1">
    <location>
        <begin position="477"/>
        <end position="522"/>
    </location>
</feature>
<accession>A0A8J2TAG8</accession>
<dbReference type="InterPro" id="IPR018626">
    <property type="entry name" value="LCHN/Anr2"/>
</dbReference>
<dbReference type="AlphaFoldDB" id="A0A8J2TAG8"/>
<dbReference type="OrthoDB" id="2152680at2759"/>
<dbReference type="InterPro" id="IPR028115">
    <property type="entry name" value="DUF4484"/>
</dbReference>
<dbReference type="Pfam" id="PF14831">
    <property type="entry name" value="DUF4484"/>
    <property type="match status" value="1"/>
</dbReference>
<evidence type="ECO:0000313" key="2">
    <source>
        <dbReference type="EMBL" id="CDF92020.1"/>
    </source>
</evidence>
<evidence type="ECO:0000259" key="1">
    <source>
        <dbReference type="Pfam" id="PF14831"/>
    </source>
</evidence>
<dbReference type="InterPro" id="IPR053056">
    <property type="entry name" value="Lipid_Metab_Assoc_Protein"/>
</dbReference>
<dbReference type="PANTHER" id="PTHR28153:SF1">
    <property type="entry name" value="DUF4484 DOMAIN-CONTAINING PROTEIN"/>
    <property type="match status" value="1"/>
</dbReference>
<protein>
    <submittedName>
        <fullName evidence="2">ZYBA0S18-00276g1_1</fullName>
    </submittedName>
</protein>
<sequence length="529" mass="59684">MGSNTNEQDANLSLRKVQSSLRSAHRSPISCMFLCNFEMKKGNVLVWSCHNDAFENKVNLEDIEFKSLPSGVHEVMDDVINFVIPKGDAEGNEHYNGVAYFRQNGQELTEGVRHIERSKVKMYALGVVVDFDCFQNGFNKDERFDWKADEFSSANEYVDDLETLLCKWLENGALENFEAFERFFKTYGSGDMVESPSPVLTRLASAASTSQQLLGTELTQAKPHMLEYTLFWLRRLGPLIFPLWKSCLLNERLLILNPAGGSFEVCNALCYCLTIICLLPKGLGLNRNDYNSVRPLYTVGICDIDKMSAQVLQATSHKKKTTGFIACTSDEILLSKPELFDKVLKIPAERENDAEVSVPSLYSNSGEIIQATPHDLHCSQALFKELFGEELSLTEEKRFLQMVEPVTWSQYIIDGFYWWATAGTIKPSYYEERSRVPAGPIGESELALILGVVEYFHSRTLFLFQKLKETFEAKGICGSDDVVNLPSASLVAMNLDSFSAQDHKFVEKMARLWFGRNLQVTGDLYGSVC</sequence>
<dbReference type="Proteomes" id="UP000019375">
    <property type="component" value="Unassembled WGS sequence"/>
</dbReference>
<reference evidence="3" key="1">
    <citation type="journal article" date="2013" name="Genome Announc.">
        <title>Genome sequence of the food spoilage yeast Zygosaccharomyces bailii CLIB 213(T).</title>
        <authorList>
            <person name="Galeote V."/>
            <person name="Bigey F."/>
            <person name="Devillers H."/>
            <person name="Neuveglise C."/>
            <person name="Dequin S."/>
        </authorList>
    </citation>
    <scope>NUCLEOTIDE SEQUENCE [LARGE SCALE GENOMIC DNA]</scope>
    <source>
        <strain evidence="3">CLIB 213 / ATCC 58445 / CBS 680 / CCRC 21525 / NBRC 1098 / NCYC 1416 / NRRL Y-2227</strain>
    </source>
</reference>
<organism evidence="2 3">
    <name type="scientific">Zygosaccharomyces bailii (strain CLIB 213 / ATCC 58445 / CBS 680 / BCRC 21525 / NBRC 1098 / NCYC 1416 / NRRL Y-2227)</name>
    <dbReference type="NCBI Taxonomy" id="1333698"/>
    <lineage>
        <taxon>Eukaryota</taxon>
        <taxon>Fungi</taxon>
        <taxon>Dikarya</taxon>
        <taxon>Ascomycota</taxon>
        <taxon>Saccharomycotina</taxon>
        <taxon>Saccharomycetes</taxon>
        <taxon>Saccharomycetales</taxon>
        <taxon>Saccharomycetaceae</taxon>
        <taxon>Zygosaccharomyces</taxon>
    </lineage>
</organism>